<organism evidence="2 3">
    <name type="scientific">Phaeoacremonium minimum (strain UCR-PA7)</name>
    <name type="common">Esca disease fungus</name>
    <name type="synonym">Togninia minima</name>
    <dbReference type="NCBI Taxonomy" id="1286976"/>
    <lineage>
        <taxon>Eukaryota</taxon>
        <taxon>Fungi</taxon>
        <taxon>Dikarya</taxon>
        <taxon>Ascomycota</taxon>
        <taxon>Pezizomycotina</taxon>
        <taxon>Sordariomycetes</taxon>
        <taxon>Sordariomycetidae</taxon>
        <taxon>Togniniales</taxon>
        <taxon>Togniniaceae</taxon>
        <taxon>Phaeoacremonium</taxon>
    </lineage>
</organism>
<dbReference type="OrthoDB" id="5370011at2759"/>
<gene>
    <name evidence="2" type="ORF">UCRPA7_2986</name>
</gene>
<evidence type="ECO:0000313" key="2">
    <source>
        <dbReference type="EMBL" id="EOO01442.1"/>
    </source>
</evidence>
<accession>R8BQ17</accession>
<sequence length="314" mass="35203">MSSPAQAGPSVPKEEKKKGVGKFLTRVKTVLKRADPSKRLSTLGSSKAGPSTAAPATSEPAAAETSKKPEEPPFEGKKIPRLKIHEERARKLAERYGLEIKPSEWHSTEGEALRVEKPIRMRVHRICHNCNSTFGTSRECPNPDCKHIRCKECTRYPAKRTEAEKIASRERRAAILKERAENPPIAVDYNPSPEKVVLRRPAKAGGQDLVYKKPRQRVRRTSKKDKYPFGYPGDEFGKNSIPVYACSKCKKRYPPDAENGTACERCGTEKTPDTQRLKPQRIEPEPDPDILKSIEAKLQALKVSKEKEPETEAT</sequence>
<dbReference type="RefSeq" id="XP_007913758.1">
    <property type="nucleotide sequence ID" value="XM_007915567.1"/>
</dbReference>
<feature type="region of interest" description="Disordered" evidence="1">
    <location>
        <begin position="1"/>
        <end position="82"/>
    </location>
</feature>
<evidence type="ECO:0000313" key="3">
    <source>
        <dbReference type="Proteomes" id="UP000014074"/>
    </source>
</evidence>
<feature type="compositionally biased region" description="Basic and acidic residues" evidence="1">
    <location>
        <begin position="65"/>
        <end position="82"/>
    </location>
</feature>
<feature type="compositionally biased region" description="Low complexity" evidence="1">
    <location>
        <begin position="44"/>
        <end position="64"/>
    </location>
</feature>
<feature type="region of interest" description="Disordered" evidence="1">
    <location>
        <begin position="257"/>
        <end position="289"/>
    </location>
</feature>
<dbReference type="Proteomes" id="UP000014074">
    <property type="component" value="Unassembled WGS sequence"/>
</dbReference>
<keyword evidence="3" id="KW-1185">Reference proteome</keyword>
<dbReference type="KEGG" id="tmn:UCRPA7_2986"/>
<dbReference type="GeneID" id="19323289"/>
<dbReference type="eggNOG" id="ENOG502S621">
    <property type="taxonomic scope" value="Eukaryota"/>
</dbReference>
<dbReference type="EMBL" id="KB932993">
    <property type="protein sequence ID" value="EOO01442.1"/>
    <property type="molecule type" value="Genomic_DNA"/>
</dbReference>
<reference evidence="3" key="1">
    <citation type="journal article" date="2013" name="Genome Announc.">
        <title>Draft genome sequence of the ascomycete Phaeoacremonium aleophilum strain UCR-PA7, a causal agent of the esca disease complex in grapevines.</title>
        <authorList>
            <person name="Blanco-Ulate B."/>
            <person name="Rolshausen P."/>
            <person name="Cantu D."/>
        </authorList>
    </citation>
    <scope>NUCLEOTIDE SEQUENCE [LARGE SCALE GENOMIC DNA]</scope>
    <source>
        <strain evidence="3">UCR-PA7</strain>
    </source>
</reference>
<feature type="compositionally biased region" description="Basic and acidic residues" evidence="1">
    <location>
        <begin position="266"/>
        <end position="289"/>
    </location>
</feature>
<evidence type="ECO:0000256" key="1">
    <source>
        <dbReference type="SAM" id="MobiDB-lite"/>
    </source>
</evidence>
<name>R8BQ17_PHAM7</name>
<protein>
    <submittedName>
        <fullName evidence="2">Uncharacterized protein</fullName>
    </submittedName>
</protein>
<proteinExistence type="predicted"/>
<dbReference type="AlphaFoldDB" id="R8BQ17"/>
<dbReference type="HOGENOM" id="CLU_047721_0_0_1"/>